<dbReference type="EMBL" id="JARBHB010000008">
    <property type="protein sequence ID" value="KAJ8876312.1"/>
    <property type="molecule type" value="Genomic_DNA"/>
</dbReference>
<dbReference type="Proteomes" id="UP001159363">
    <property type="component" value="Chromosome 7"/>
</dbReference>
<name>A0ABQ9GWA7_9NEOP</name>
<organism evidence="1 2">
    <name type="scientific">Dryococelus australis</name>
    <dbReference type="NCBI Taxonomy" id="614101"/>
    <lineage>
        <taxon>Eukaryota</taxon>
        <taxon>Metazoa</taxon>
        <taxon>Ecdysozoa</taxon>
        <taxon>Arthropoda</taxon>
        <taxon>Hexapoda</taxon>
        <taxon>Insecta</taxon>
        <taxon>Pterygota</taxon>
        <taxon>Neoptera</taxon>
        <taxon>Polyneoptera</taxon>
        <taxon>Phasmatodea</taxon>
        <taxon>Verophasmatodea</taxon>
        <taxon>Anareolatae</taxon>
        <taxon>Phasmatidae</taxon>
        <taxon>Eurycanthinae</taxon>
        <taxon>Dryococelus</taxon>
    </lineage>
</organism>
<keyword evidence="2" id="KW-1185">Reference proteome</keyword>
<proteinExistence type="predicted"/>
<evidence type="ECO:0000313" key="1">
    <source>
        <dbReference type="EMBL" id="KAJ8876312.1"/>
    </source>
</evidence>
<protein>
    <submittedName>
        <fullName evidence="1">Uncharacterized protein</fullName>
    </submittedName>
</protein>
<comment type="caution">
    <text evidence="1">The sequence shown here is derived from an EMBL/GenBank/DDBJ whole genome shotgun (WGS) entry which is preliminary data.</text>
</comment>
<evidence type="ECO:0000313" key="2">
    <source>
        <dbReference type="Proteomes" id="UP001159363"/>
    </source>
</evidence>
<reference evidence="1 2" key="1">
    <citation type="submission" date="2023-02" db="EMBL/GenBank/DDBJ databases">
        <title>LHISI_Scaffold_Assembly.</title>
        <authorList>
            <person name="Stuart O.P."/>
            <person name="Cleave R."/>
            <person name="Magrath M.J.L."/>
            <person name="Mikheyev A.S."/>
        </authorList>
    </citation>
    <scope>NUCLEOTIDE SEQUENCE [LARGE SCALE GENOMIC DNA]</scope>
    <source>
        <strain evidence="1">Daus_M_001</strain>
        <tissue evidence="1">Leg muscle</tissue>
    </source>
</reference>
<accession>A0ABQ9GWA7</accession>
<sequence length="104" mass="12162">MHLKDKFSKHKNILLGLECLLPQNAVRKQLIDIEKAIKFYKDDLQDTNRSILEAEWRLWKMSCRTPEHQTQSTKVITVCEVLKIIDKDSFLNDFGCNSSDDSFC</sequence>
<gene>
    <name evidence="1" type="ORF">PR048_020757</name>
</gene>